<feature type="signal peptide" evidence="1">
    <location>
        <begin position="1"/>
        <end position="23"/>
    </location>
</feature>
<sequence>MTKPTSIFAIAASFLLLIQNANGAPVTTDKGKGRVEHFKFKETNFGTILCKTIDEETAKSVTVSLSETFSGKHMDKRRSDKFEFLFCLNSVISKSKLNKVDGKDGWRV</sequence>
<dbReference type="EMBL" id="JAANQT010004745">
    <property type="protein sequence ID" value="KAG1297345.1"/>
    <property type="molecule type" value="Genomic_DNA"/>
</dbReference>
<evidence type="ECO:0000256" key="1">
    <source>
        <dbReference type="SAM" id="SignalP"/>
    </source>
</evidence>
<accession>A0A9P6WW03</accession>
<feature type="chain" id="PRO_5040472462" evidence="1">
    <location>
        <begin position="24"/>
        <end position="108"/>
    </location>
</feature>
<organism evidence="2 3">
    <name type="scientific">Rhizopus oryzae</name>
    <name type="common">Mucormycosis agent</name>
    <name type="synonym">Rhizopus arrhizus var. delemar</name>
    <dbReference type="NCBI Taxonomy" id="64495"/>
    <lineage>
        <taxon>Eukaryota</taxon>
        <taxon>Fungi</taxon>
        <taxon>Fungi incertae sedis</taxon>
        <taxon>Mucoromycota</taxon>
        <taxon>Mucoromycotina</taxon>
        <taxon>Mucoromycetes</taxon>
        <taxon>Mucorales</taxon>
        <taxon>Mucorineae</taxon>
        <taxon>Rhizopodaceae</taxon>
        <taxon>Rhizopus</taxon>
    </lineage>
</organism>
<keyword evidence="1" id="KW-0732">Signal</keyword>
<comment type="caution">
    <text evidence="2">The sequence shown here is derived from an EMBL/GenBank/DDBJ whole genome shotgun (WGS) entry which is preliminary data.</text>
</comment>
<proteinExistence type="predicted"/>
<protein>
    <submittedName>
        <fullName evidence="2">Uncharacterized protein</fullName>
    </submittedName>
</protein>
<evidence type="ECO:0000313" key="2">
    <source>
        <dbReference type="EMBL" id="KAG1297345.1"/>
    </source>
</evidence>
<reference evidence="2" key="1">
    <citation type="journal article" date="2020" name="Microb. Genom.">
        <title>Genetic diversity of clinical and environmental Mucorales isolates obtained from an investigation of mucormycosis cases among solid organ transplant recipients.</title>
        <authorList>
            <person name="Nguyen M.H."/>
            <person name="Kaul D."/>
            <person name="Muto C."/>
            <person name="Cheng S.J."/>
            <person name="Richter R.A."/>
            <person name="Bruno V.M."/>
            <person name="Liu G."/>
            <person name="Beyhan S."/>
            <person name="Sundermann A.J."/>
            <person name="Mounaud S."/>
            <person name="Pasculle A.W."/>
            <person name="Nierman W.C."/>
            <person name="Driscoll E."/>
            <person name="Cumbie R."/>
            <person name="Clancy C.J."/>
            <person name="Dupont C.L."/>
        </authorList>
    </citation>
    <scope>NUCLEOTIDE SEQUENCE</scope>
    <source>
        <strain evidence="2">GL11</strain>
    </source>
</reference>
<evidence type="ECO:0000313" key="3">
    <source>
        <dbReference type="Proteomes" id="UP000716291"/>
    </source>
</evidence>
<dbReference type="AlphaFoldDB" id="A0A9P6WW03"/>
<keyword evidence="3" id="KW-1185">Reference proteome</keyword>
<gene>
    <name evidence="2" type="ORF">G6F64_013072</name>
</gene>
<dbReference type="Proteomes" id="UP000716291">
    <property type="component" value="Unassembled WGS sequence"/>
</dbReference>
<name>A0A9P6WW03_RHIOR</name>